<protein>
    <submittedName>
        <fullName evidence="1">Uncharacterized protein</fullName>
    </submittedName>
</protein>
<dbReference type="Proteomes" id="UP001215598">
    <property type="component" value="Unassembled WGS sequence"/>
</dbReference>
<accession>A0AAD7N1V7</accession>
<name>A0AAD7N1V7_9AGAR</name>
<reference evidence="1" key="1">
    <citation type="submission" date="2023-03" db="EMBL/GenBank/DDBJ databases">
        <title>Massive genome expansion in bonnet fungi (Mycena s.s.) driven by repeated elements and novel gene families across ecological guilds.</title>
        <authorList>
            <consortium name="Lawrence Berkeley National Laboratory"/>
            <person name="Harder C.B."/>
            <person name="Miyauchi S."/>
            <person name="Viragh M."/>
            <person name="Kuo A."/>
            <person name="Thoen E."/>
            <person name="Andreopoulos B."/>
            <person name="Lu D."/>
            <person name="Skrede I."/>
            <person name="Drula E."/>
            <person name="Henrissat B."/>
            <person name="Morin E."/>
            <person name="Kohler A."/>
            <person name="Barry K."/>
            <person name="LaButti K."/>
            <person name="Morin E."/>
            <person name="Salamov A."/>
            <person name="Lipzen A."/>
            <person name="Mereny Z."/>
            <person name="Hegedus B."/>
            <person name="Baldrian P."/>
            <person name="Stursova M."/>
            <person name="Weitz H."/>
            <person name="Taylor A."/>
            <person name="Grigoriev I.V."/>
            <person name="Nagy L.G."/>
            <person name="Martin F."/>
            <person name="Kauserud H."/>
        </authorList>
    </citation>
    <scope>NUCLEOTIDE SEQUENCE</scope>
    <source>
        <strain evidence="1">CBHHK182m</strain>
    </source>
</reference>
<dbReference type="EMBL" id="JARKIB010000093">
    <property type="protein sequence ID" value="KAJ7742803.1"/>
    <property type="molecule type" value="Genomic_DNA"/>
</dbReference>
<comment type="caution">
    <text evidence="1">The sequence shown here is derived from an EMBL/GenBank/DDBJ whole genome shotgun (WGS) entry which is preliminary data.</text>
</comment>
<dbReference type="AlphaFoldDB" id="A0AAD7N1V7"/>
<sequence length="342" mass="39139">MRGNLVQDCSFPPTRIGDIINRHSNKIEYLELYLSQTDICQLGMDDIELPLLERVSFGPIFPAHLDNPVVVFPHAPRLRDVSLAASFEYYTLPWLQLTTFEGVIKSMELFSVALNLIEVKCSVESLDPMPVSPVYHPHLQSLAFVPIIKPPMDILPYLTLPSLQVLHISEVEDTAYPSLLEFFERSAPPLTTLYIRANNEDFVDWEKSVSSVGATLEKLELEYPTRAVQDSILCIDGDSYPFHRRVETSTTFPRLPKLTSLSFLESDGVDYDVLLWFLKKRSWGEGTARLKSFRLVWKHCTFLPSIFRAGPERDLCMRDLRRLAETGLNLHIGTESTNHLRW</sequence>
<gene>
    <name evidence="1" type="ORF">B0H16DRAFT_1562416</name>
</gene>
<keyword evidence="2" id="KW-1185">Reference proteome</keyword>
<evidence type="ECO:0000313" key="2">
    <source>
        <dbReference type="Proteomes" id="UP001215598"/>
    </source>
</evidence>
<organism evidence="1 2">
    <name type="scientific">Mycena metata</name>
    <dbReference type="NCBI Taxonomy" id="1033252"/>
    <lineage>
        <taxon>Eukaryota</taxon>
        <taxon>Fungi</taxon>
        <taxon>Dikarya</taxon>
        <taxon>Basidiomycota</taxon>
        <taxon>Agaricomycotina</taxon>
        <taxon>Agaricomycetes</taxon>
        <taxon>Agaricomycetidae</taxon>
        <taxon>Agaricales</taxon>
        <taxon>Marasmiineae</taxon>
        <taxon>Mycenaceae</taxon>
        <taxon>Mycena</taxon>
    </lineage>
</organism>
<evidence type="ECO:0000313" key="1">
    <source>
        <dbReference type="EMBL" id="KAJ7742803.1"/>
    </source>
</evidence>
<proteinExistence type="predicted"/>